<reference evidence="9 10" key="1">
    <citation type="submission" date="2019-07" db="EMBL/GenBank/DDBJ databases">
        <title>Tomitella cavernea sp. nov., an actinomycete isolated from soil.</title>
        <authorList>
            <person name="Cheng J."/>
        </authorList>
    </citation>
    <scope>NUCLEOTIDE SEQUENCE [LARGE SCALE GENOMIC DNA]</scope>
    <source>
        <strain evidence="9 10">HY188</strain>
    </source>
</reference>
<organism evidence="9 10">
    <name type="scientific">Tomitella fengzijianii</name>
    <dbReference type="NCBI Taxonomy" id="2597660"/>
    <lineage>
        <taxon>Bacteria</taxon>
        <taxon>Bacillati</taxon>
        <taxon>Actinomycetota</taxon>
        <taxon>Actinomycetes</taxon>
        <taxon>Mycobacteriales</taxon>
        <taxon>Tomitella</taxon>
    </lineage>
</organism>
<evidence type="ECO:0000256" key="1">
    <source>
        <dbReference type="ARBA" id="ARBA00001974"/>
    </source>
</evidence>
<dbReference type="Pfam" id="PF02771">
    <property type="entry name" value="Acyl-CoA_dh_N"/>
    <property type="match status" value="2"/>
</dbReference>
<evidence type="ECO:0000313" key="9">
    <source>
        <dbReference type="EMBL" id="QDQ96568.1"/>
    </source>
</evidence>
<dbReference type="Pfam" id="PF02770">
    <property type="entry name" value="Acyl-CoA_dh_M"/>
    <property type="match status" value="1"/>
</dbReference>
<evidence type="ECO:0000259" key="6">
    <source>
        <dbReference type="Pfam" id="PF00441"/>
    </source>
</evidence>
<dbReference type="GO" id="GO:0016627">
    <property type="term" value="F:oxidoreductase activity, acting on the CH-CH group of donors"/>
    <property type="evidence" value="ECO:0007669"/>
    <property type="project" value="InterPro"/>
</dbReference>
<comment type="cofactor">
    <cofactor evidence="1">
        <name>FAD</name>
        <dbReference type="ChEBI" id="CHEBI:57692"/>
    </cofactor>
</comment>
<dbReference type="Pfam" id="PF00441">
    <property type="entry name" value="Acyl-CoA_dh_1"/>
    <property type="match status" value="2"/>
</dbReference>
<dbReference type="InterPro" id="IPR009100">
    <property type="entry name" value="AcylCoA_DH/oxidase_NM_dom_sf"/>
</dbReference>
<dbReference type="OrthoDB" id="2431337at2"/>
<sequence length="754" mass="78683">MAAERRHAAYELGLGLAQEHTDLAESVRAFAERTITTDGVRAALEAPAEEKFPRYWRDLAELDLLGLHVPEERGGAGGGLLTAAVAIEALGRTVAPGPYIPTVLASAVLAAADDKAGIDLLPGLISGERTGAVALGPAVAGAAGITGRRDADGLVLDGALDAVLGAAAADVVIVPVTMTDGREGAVGEDSGDAVWVAVDGPQLRRTEQDGVDLLRRSARIEAAGLRVPESRVLAAPVPGRVRAIATVVLGAEALGVLSWCVSTASGYAMTREQFGRPIGKFQAVKHTCARMGIALEKARATLWDAARALDGGDADAVFAADIAATVVPDAAVAVAQQCIQVHGGIGFTWEHDAHLYYRRALAIRGVLGTREERAGRVAAAALAGTRRECALELPAEADALRGPIAAALREIAAIDDEDEQLVALGDGGWVQPHLPRPYGRGSGPLEQVVIAEEIGTAGIAMPQLLMGGWAVQAIVAHGTERQKRELVVPTLRGEVVWCQLFSEPGAGSDLASLTTRAVRVDGGWEITGQKIWTTVAQFAQWAMLIARTDPSAPKHEGITYFVLDMSAPGVTVRPLREMTGSALFNEVFLDRVFIPDSDVVGAVDDGWHVARTTLAGERVALSQKMEAYATDADLLAFARGRTLTPVGRHELGELVAESQAVDLLGVRAVLGQLSGADVSTTSSVGKLLAMGLGQSIAEYVVAQLGPAGAVTVPGMPSDKAIEQLIAGRATTIYGGTTEVQLNVIAERMLGLPRD</sequence>
<evidence type="ECO:0000259" key="7">
    <source>
        <dbReference type="Pfam" id="PF02770"/>
    </source>
</evidence>
<dbReference type="PANTHER" id="PTHR43292">
    <property type="entry name" value="ACYL-COA DEHYDROGENASE"/>
    <property type="match status" value="1"/>
</dbReference>
<dbReference type="Proteomes" id="UP000317344">
    <property type="component" value="Chromosome"/>
</dbReference>
<dbReference type="GO" id="GO:0005886">
    <property type="term" value="C:plasma membrane"/>
    <property type="evidence" value="ECO:0007669"/>
    <property type="project" value="TreeGrafter"/>
</dbReference>
<evidence type="ECO:0000256" key="4">
    <source>
        <dbReference type="ARBA" id="ARBA00022827"/>
    </source>
</evidence>
<dbReference type="Gene3D" id="2.40.110.10">
    <property type="entry name" value="Butyryl-CoA Dehydrogenase, subunit A, domain 2"/>
    <property type="match status" value="1"/>
</dbReference>
<dbReference type="KEGG" id="toy:FO059_03480"/>
<protein>
    <submittedName>
        <fullName evidence="9">Acyl-CoA dehydrogenase</fullName>
    </submittedName>
</protein>
<dbReference type="InterPro" id="IPR009075">
    <property type="entry name" value="AcylCo_DH/oxidase_C"/>
</dbReference>
<dbReference type="InterPro" id="IPR013786">
    <property type="entry name" value="AcylCoA_DH/ox_N"/>
</dbReference>
<dbReference type="Gene3D" id="1.20.140.10">
    <property type="entry name" value="Butyryl-CoA Dehydrogenase, subunit A, domain 3"/>
    <property type="match status" value="2"/>
</dbReference>
<dbReference type="InterPro" id="IPR036250">
    <property type="entry name" value="AcylCo_DH-like_C"/>
</dbReference>
<dbReference type="RefSeq" id="WP_143906385.1">
    <property type="nucleotide sequence ID" value="NZ_CP041765.1"/>
</dbReference>
<dbReference type="EMBL" id="CP041765">
    <property type="protein sequence ID" value="QDQ96568.1"/>
    <property type="molecule type" value="Genomic_DNA"/>
</dbReference>
<gene>
    <name evidence="9" type="ORF">FO059_03480</name>
</gene>
<evidence type="ECO:0000256" key="2">
    <source>
        <dbReference type="ARBA" id="ARBA00009347"/>
    </source>
</evidence>
<feature type="domain" description="Acyl-CoA oxidase/dehydrogenase middle" evidence="7">
    <location>
        <begin position="498"/>
        <end position="582"/>
    </location>
</feature>
<dbReference type="PANTHER" id="PTHR43292:SF4">
    <property type="entry name" value="ACYL-COA DEHYDROGENASE FADE34"/>
    <property type="match status" value="1"/>
</dbReference>
<dbReference type="Gene3D" id="1.10.540.10">
    <property type="entry name" value="Acyl-CoA dehydrogenase/oxidase, N-terminal domain"/>
    <property type="match status" value="2"/>
</dbReference>
<dbReference type="SUPFAM" id="SSF47203">
    <property type="entry name" value="Acyl-CoA dehydrogenase C-terminal domain-like"/>
    <property type="match status" value="2"/>
</dbReference>
<name>A0A516X0H8_9ACTN</name>
<accession>A0A516X0H8</accession>
<feature type="domain" description="Acyl-CoA dehydrogenase/oxidase C-terminal" evidence="6">
    <location>
        <begin position="248"/>
        <end position="381"/>
    </location>
</feature>
<dbReference type="AlphaFoldDB" id="A0A516X0H8"/>
<feature type="domain" description="Acyl-CoA dehydrogenase/oxidase N-terminal" evidence="8">
    <location>
        <begin position="407"/>
        <end position="494"/>
    </location>
</feature>
<feature type="domain" description="Acyl-CoA dehydrogenase/oxidase C-terminal" evidence="6">
    <location>
        <begin position="604"/>
        <end position="749"/>
    </location>
</feature>
<dbReference type="FunFam" id="2.40.110.10:FF:000011">
    <property type="entry name" value="Acyl-CoA dehydrogenase FadE34"/>
    <property type="match status" value="1"/>
</dbReference>
<keyword evidence="3" id="KW-0285">Flavoprotein</keyword>
<dbReference type="InterPro" id="IPR037069">
    <property type="entry name" value="AcylCoA_DH/ox_N_sf"/>
</dbReference>
<evidence type="ECO:0000256" key="5">
    <source>
        <dbReference type="ARBA" id="ARBA00023002"/>
    </source>
</evidence>
<dbReference type="GO" id="GO:0050660">
    <property type="term" value="F:flavin adenine dinucleotide binding"/>
    <property type="evidence" value="ECO:0007669"/>
    <property type="project" value="InterPro"/>
</dbReference>
<dbReference type="InterPro" id="IPR006091">
    <property type="entry name" value="Acyl-CoA_Oxase/DH_mid-dom"/>
</dbReference>
<proteinExistence type="inferred from homology"/>
<feature type="domain" description="Acyl-CoA dehydrogenase/oxidase N-terminal" evidence="8">
    <location>
        <begin position="18"/>
        <end position="128"/>
    </location>
</feature>
<dbReference type="InterPro" id="IPR052161">
    <property type="entry name" value="Mycobact_Acyl-CoA_DH"/>
</dbReference>
<reference evidence="9 10" key="2">
    <citation type="submission" date="2019-07" db="EMBL/GenBank/DDBJ databases">
        <authorList>
            <person name="Huang Y."/>
        </authorList>
    </citation>
    <scope>NUCLEOTIDE SEQUENCE [LARGE SCALE GENOMIC DNA]</scope>
    <source>
        <strain evidence="9 10">HY188</strain>
    </source>
</reference>
<evidence type="ECO:0000259" key="8">
    <source>
        <dbReference type="Pfam" id="PF02771"/>
    </source>
</evidence>
<keyword evidence="10" id="KW-1185">Reference proteome</keyword>
<keyword evidence="4" id="KW-0274">FAD</keyword>
<dbReference type="InterPro" id="IPR046373">
    <property type="entry name" value="Acyl-CoA_Oxase/DH_mid-dom_sf"/>
</dbReference>
<evidence type="ECO:0000313" key="10">
    <source>
        <dbReference type="Proteomes" id="UP000317344"/>
    </source>
</evidence>
<keyword evidence="5" id="KW-0560">Oxidoreductase</keyword>
<evidence type="ECO:0000256" key="3">
    <source>
        <dbReference type="ARBA" id="ARBA00022630"/>
    </source>
</evidence>
<dbReference type="SUPFAM" id="SSF56645">
    <property type="entry name" value="Acyl-CoA dehydrogenase NM domain-like"/>
    <property type="match status" value="2"/>
</dbReference>
<comment type="similarity">
    <text evidence="2">Belongs to the acyl-CoA dehydrogenase family.</text>
</comment>